<feature type="binding site" evidence="12">
    <location>
        <position position="163"/>
    </location>
    <ligand>
        <name>CoA</name>
        <dbReference type="ChEBI" id="CHEBI:57287"/>
    </ligand>
</feature>
<dbReference type="SUPFAM" id="SSF56214">
    <property type="entry name" value="4'-phosphopantetheinyl transferase"/>
    <property type="match status" value="2"/>
</dbReference>
<evidence type="ECO:0000313" key="18">
    <source>
        <dbReference type="Proteomes" id="UP000001890"/>
    </source>
</evidence>
<evidence type="ECO:0000256" key="3">
    <source>
        <dbReference type="ARBA" id="ARBA00008342"/>
    </source>
</evidence>
<dbReference type="PRINTS" id="PR01399">
    <property type="entry name" value="ENTSNTHTASED"/>
</dbReference>
<evidence type="ECO:0000256" key="9">
    <source>
        <dbReference type="ARBA" id="ARBA00031996"/>
    </source>
</evidence>
<organism evidence="17 18">
    <name type="scientific">Xanthomonas albilineans (strain GPE PC73 / CFBP 7063)</name>
    <dbReference type="NCBI Taxonomy" id="380358"/>
    <lineage>
        <taxon>Bacteria</taxon>
        <taxon>Pseudomonadati</taxon>
        <taxon>Pseudomonadota</taxon>
        <taxon>Gammaproteobacteria</taxon>
        <taxon>Lysobacterales</taxon>
        <taxon>Lysobacteraceae</taxon>
        <taxon>Xanthomonas</taxon>
    </lineage>
</organism>
<accession>D2UE57</accession>
<feature type="binding site" evidence="12">
    <location>
        <position position="94"/>
    </location>
    <ligand>
        <name>CoA</name>
        <dbReference type="ChEBI" id="CHEBI:57287"/>
    </ligand>
</feature>
<feature type="binding site" evidence="13">
    <location>
        <position position="163"/>
    </location>
    <ligand>
        <name>Mg(2+)</name>
        <dbReference type="ChEBI" id="CHEBI:18420"/>
    </ligand>
</feature>
<keyword evidence="7" id="KW-0259">Enterobactin biosynthesis</keyword>
<dbReference type="Pfam" id="PF17837">
    <property type="entry name" value="4PPT_N"/>
    <property type="match status" value="1"/>
</dbReference>
<feature type="binding site" evidence="12">
    <location>
        <begin position="141"/>
        <end position="142"/>
    </location>
    <ligand>
        <name>CoA</name>
        <dbReference type="ChEBI" id="CHEBI:57287"/>
    </ligand>
</feature>
<dbReference type="InterPro" id="IPR041354">
    <property type="entry name" value="4PPT_N"/>
</dbReference>
<comment type="catalytic activity">
    <reaction evidence="11">
        <text>apo-[peptidyl-carrier protein] + CoA = holo-[peptidyl-carrier protein] + adenosine 3',5'-bisphosphate + H(+)</text>
        <dbReference type="Rhea" id="RHEA:46228"/>
        <dbReference type="Rhea" id="RHEA-COMP:11479"/>
        <dbReference type="Rhea" id="RHEA-COMP:11480"/>
        <dbReference type="ChEBI" id="CHEBI:15378"/>
        <dbReference type="ChEBI" id="CHEBI:29999"/>
        <dbReference type="ChEBI" id="CHEBI:57287"/>
        <dbReference type="ChEBI" id="CHEBI:58343"/>
        <dbReference type="ChEBI" id="CHEBI:64479"/>
    </reaction>
</comment>
<comment type="function">
    <text evidence="1">Involved in the biosynthesis of the siderophore enterobactin (enterochelin), which is a macrocyclic trimeric lactone of N-(2,3-dihydroxybenzoyl)-serine. The serine trilactone serves as a scaffolding for the three catechol functionalities that provide hexadentate coordination for the tightly ligated iron(2+) atoms. Plays an essential role in the assembly of the enterobactin by catalyzing the transfer of the 4'-phosphopantetheine (Ppant) moiety from coenzyme A to the apo-domains of both EntB (ArCP domain) and EntF (PCP domain) to yield their holo-forms which make them competent for the activation of 2,3-dihydroxybenzoate (DHB) and L-serine, respectively.</text>
</comment>
<evidence type="ECO:0000256" key="4">
    <source>
        <dbReference type="ARBA" id="ARBA00011503"/>
    </source>
</evidence>
<comment type="cofactor">
    <cofactor evidence="13">
        <name>Mg(2+)</name>
        <dbReference type="ChEBI" id="CHEBI:18420"/>
    </cofactor>
</comment>
<evidence type="ECO:0000256" key="12">
    <source>
        <dbReference type="PIRSR" id="PIRSR603542-1"/>
    </source>
</evidence>
<dbReference type="GO" id="GO:0005886">
    <property type="term" value="C:plasma membrane"/>
    <property type="evidence" value="ECO:0007669"/>
    <property type="project" value="TreeGrafter"/>
</dbReference>
<dbReference type="OrthoDB" id="8210607at2"/>
<comment type="catalytic activity">
    <reaction evidence="10">
        <text>apo-[aryl-carrier protein] + CoA = holo-[aryl-carrier protein] + adenosine 3',5'-bisphosphate + H(+)</text>
        <dbReference type="Rhea" id="RHEA:48404"/>
        <dbReference type="Rhea" id="RHEA-COMP:15903"/>
        <dbReference type="Rhea" id="RHEA-COMP:17557"/>
        <dbReference type="ChEBI" id="CHEBI:15378"/>
        <dbReference type="ChEBI" id="CHEBI:29999"/>
        <dbReference type="ChEBI" id="CHEBI:57287"/>
        <dbReference type="ChEBI" id="CHEBI:58343"/>
        <dbReference type="ChEBI" id="CHEBI:64479"/>
    </reaction>
</comment>
<dbReference type="Pfam" id="PF01648">
    <property type="entry name" value="ACPS"/>
    <property type="match status" value="1"/>
</dbReference>
<feature type="domain" description="4'-phosphopantetheinyl transferase" evidence="15">
    <location>
        <begin position="159"/>
        <end position="252"/>
    </location>
</feature>
<dbReference type="EMBL" id="FP565176">
    <property type="protein sequence ID" value="CBA16232.1"/>
    <property type="molecule type" value="Genomic_DNA"/>
</dbReference>
<dbReference type="PATRIC" id="fig|29447.3.peg.1697"/>
<dbReference type="GO" id="GO:0000287">
    <property type="term" value="F:magnesium ion binding"/>
    <property type="evidence" value="ECO:0007669"/>
    <property type="project" value="InterPro"/>
</dbReference>
<dbReference type="GO" id="GO:0009239">
    <property type="term" value="P:enterobactin biosynthetic process"/>
    <property type="evidence" value="ECO:0007669"/>
    <property type="project" value="UniProtKB-UniPathway"/>
</dbReference>
<protein>
    <recommendedName>
        <fullName evidence="5">Enterobactin synthase component D</fullName>
    </recommendedName>
    <alternativeName>
        <fullName evidence="8">4'-phosphopantetheinyl transferase EntD</fullName>
    </alternativeName>
    <alternativeName>
        <fullName evidence="9">Enterochelin synthase D</fullName>
    </alternativeName>
</protein>
<feature type="region of interest" description="Disordered" evidence="14">
    <location>
        <begin position="1"/>
        <end position="25"/>
    </location>
</feature>
<gene>
    <name evidence="17" type="primary">albXXI</name>
    <name evidence="17" type="ordered locus">XALc_1736</name>
</gene>
<dbReference type="PANTHER" id="PTHR38096:SF1">
    <property type="entry name" value="ENTEROBACTIN SYNTHASE COMPONENT D"/>
    <property type="match status" value="1"/>
</dbReference>
<feature type="binding site" evidence="13">
    <location>
        <position position="165"/>
    </location>
    <ligand>
        <name>Mg(2+)</name>
        <dbReference type="ChEBI" id="CHEBI:18420"/>
    </ligand>
</feature>
<evidence type="ECO:0000256" key="13">
    <source>
        <dbReference type="PIRSR" id="PIRSR603542-2"/>
    </source>
</evidence>
<comment type="pathway">
    <text evidence="2">Siderophore biosynthesis; enterobactin biosynthesis.</text>
</comment>
<evidence type="ECO:0000256" key="7">
    <source>
        <dbReference type="ARBA" id="ARBA00023191"/>
    </source>
</evidence>
<dbReference type="Gene3D" id="3.90.470.20">
    <property type="entry name" value="4'-phosphopantetheinyl transferase domain"/>
    <property type="match status" value="1"/>
</dbReference>
<feature type="domain" description="4'-phosphopantetheinyl transferase N-terminal" evidence="16">
    <location>
        <begin position="87"/>
        <end position="151"/>
    </location>
</feature>
<comment type="subunit">
    <text evidence="4">EntB, EntD, EntE, and EntF form a multienzyme complex called enterobactin synthase.</text>
</comment>
<dbReference type="GO" id="GO:0008897">
    <property type="term" value="F:holo-[acyl-carrier-protein] synthase activity"/>
    <property type="evidence" value="ECO:0007669"/>
    <property type="project" value="InterPro"/>
</dbReference>
<comment type="similarity">
    <text evidence="3">Belongs to the P-Pant transferase superfamily. EntD family.</text>
</comment>
<keyword evidence="13" id="KW-0460">Magnesium</keyword>
<name>D2UE57_XANAP</name>
<evidence type="ECO:0000256" key="2">
    <source>
        <dbReference type="ARBA" id="ARBA00004993"/>
    </source>
</evidence>
<evidence type="ECO:0000259" key="16">
    <source>
        <dbReference type="Pfam" id="PF17837"/>
    </source>
</evidence>
<keyword evidence="6 17" id="KW-0808">Transferase</keyword>
<feature type="binding site" evidence="12">
    <location>
        <position position="211"/>
    </location>
    <ligand>
        <name>CoA</name>
        <dbReference type="ChEBI" id="CHEBI:57287"/>
    </ligand>
</feature>
<evidence type="ECO:0000256" key="6">
    <source>
        <dbReference type="ARBA" id="ARBA00022679"/>
    </source>
</evidence>
<evidence type="ECO:0000313" key="17">
    <source>
        <dbReference type="EMBL" id="CBA16232.1"/>
    </source>
</evidence>
<dbReference type="Proteomes" id="UP000001890">
    <property type="component" value="Chromosome"/>
</dbReference>
<feature type="binding site" evidence="12">
    <location>
        <position position="215"/>
    </location>
    <ligand>
        <name>CoA</name>
        <dbReference type="ChEBI" id="CHEBI:57287"/>
    </ligand>
</feature>
<evidence type="ECO:0000256" key="1">
    <source>
        <dbReference type="ARBA" id="ARBA00003937"/>
    </source>
</evidence>
<dbReference type="eggNOG" id="COG2977">
    <property type="taxonomic scope" value="Bacteria"/>
</dbReference>
<evidence type="ECO:0000256" key="5">
    <source>
        <dbReference type="ARBA" id="ARBA00019087"/>
    </source>
</evidence>
<dbReference type="PANTHER" id="PTHR38096">
    <property type="entry name" value="ENTEROBACTIN SYNTHASE COMPONENT D"/>
    <property type="match status" value="1"/>
</dbReference>
<proteinExistence type="inferred from homology"/>
<dbReference type="InterPro" id="IPR037143">
    <property type="entry name" value="4-PPantetheinyl_Trfase_dom_sf"/>
</dbReference>
<evidence type="ECO:0000259" key="15">
    <source>
        <dbReference type="Pfam" id="PF01648"/>
    </source>
</evidence>
<evidence type="ECO:0000256" key="14">
    <source>
        <dbReference type="SAM" id="MobiDB-lite"/>
    </source>
</evidence>
<dbReference type="UniPathway" id="UPA00017"/>
<evidence type="ECO:0000256" key="11">
    <source>
        <dbReference type="ARBA" id="ARBA00049191"/>
    </source>
</evidence>
<reference evidence="17 18" key="1">
    <citation type="journal article" date="2009" name="BMC Genomics">
        <title>The complete genome sequence of Xanthomonas albilineans provides new insights into the reductive genome evolution of the xylem-limited Xanthomonadaceae.</title>
        <authorList>
            <person name="Pieretti I."/>
            <person name="Royer M."/>
            <person name="Barbe V."/>
            <person name="Carrere S."/>
            <person name="Koebnik R."/>
            <person name="Cociancich S."/>
            <person name="Couloux A."/>
            <person name="Darrasse A."/>
            <person name="Gouzy J."/>
            <person name="Jacques M.A."/>
            <person name="Lauber E."/>
            <person name="Manceau C."/>
            <person name="Mangenot S."/>
            <person name="Poussier S."/>
            <person name="Segurens B."/>
            <person name="Szurek B."/>
            <person name="Verdier V."/>
            <person name="Arlat M."/>
            <person name="Rott P."/>
        </authorList>
    </citation>
    <scope>NUCLEOTIDE SEQUENCE [LARGE SCALE GENOMIC DNA]</scope>
    <source>
        <strain evidence="18">GPE PC73 / CFBP 7063</strain>
    </source>
</reference>
<dbReference type="STRING" id="380358.XALC_1736"/>
<evidence type="ECO:0000256" key="8">
    <source>
        <dbReference type="ARBA" id="ARBA00029894"/>
    </source>
</evidence>
<keyword evidence="18" id="KW-1185">Reference proteome</keyword>
<sequence length="278" mass="29667">MHNAVPMQRTRRLRQPQAMNPGLPSVGGLSAGQPLRLSLPAELQAAARSAHRHLLDDGTALYLLAFDTAQFDAGAFAAMAIARPDSIARSVRKRQAEFLFGRLAARLALQEVLGPAQAQADIAIGATRAPCWPAGSLGSISHCEDYAAAIAMATGTCHGVGIDLERPITPAARAALLSIAIDADEAARLAKAADARWPHDLLLTALFSAKESLFKAAYSAVGRHFDFSAARLCGIDLGRQYLYLRLTETLCAQFVAGQVCEVGFARLPPDLVLTHYAW</sequence>
<dbReference type="GO" id="GO:0009366">
    <property type="term" value="C:enterobactin synthetase complex"/>
    <property type="evidence" value="ECO:0007669"/>
    <property type="project" value="InterPro"/>
</dbReference>
<dbReference type="AlphaFoldDB" id="D2UE57"/>
<feature type="binding site" evidence="12">
    <location>
        <position position="102"/>
    </location>
    <ligand>
        <name>CoA</name>
        <dbReference type="ChEBI" id="CHEBI:57287"/>
    </ligand>
</feature>
<keyword evidence="13" id="KW-0479">Metal-binding</keyword>
<evidence type="ECO:0000256" key="10">
    <source>
        <dbReference type="ARBA" id="ARBA00049176"/>
    </source>
</evidence>
<dbReference type="KEGG" id="xal:XALC_1736"/>
<dbReference type="InterPro" id="IPR008278">
    <property type="entry name" value="4-PPantetheinyl_Trfase_dom"/>
</dbReference>
<dbReference type="InterPro" id="IPR003542">
    <property type="entry name" value="Enbac_synth_compD-like"/>
</dbReference>